<comment type="caution">
    <text evidence="9">The sequence shown here is derived from an EMBL/GenBank/DDBJ whole genome shotgun (WGS) entry which is preliminary data.</text>
</comment>
<feature type="transmembrane region" description="Helical" evidence="7">
    <location>
        <begin position="6"/>
        <end position="26"/>
    </location>
</feature>
<feature type="transmembrane region" description="Helical" evidence="7">
    <location>
        <begin position="213"/>
        <end position="235"/>
    </location>
</feature>
<reference evidence="9 10" key="1">
    <citation type="journal article" date="2017" name="Genome Announc.">
        <title>Draft Genome Sequence of Romboutsia maritimum sp. nov. Strain CCRI-22766(T), Isolated from Coastal Estuarine Mud.</title>
        <authorList>
            <person name="Maheux A.F."/>
            <person name="Boudreau D.K."/>
            <person name="Berube E."/>
            <person name="Boissinot M."/>
            <person name="Raymond F."/>
            <person name="Brodeur S."/>
            <person name="Corbeil J."/>
            <person name="Brightwell G."/>
            <person name="Broda D."/>
            <person name="Omar R.F."/>
            <person name="Bergeron M.G."/>
        </authorList>
    </citation>
    <scope>NUCLEOTIDE SEQUENCE [LARGE SCALE GENOMIC DNA]</scope>
    <source>
        <strain evidence="9 10">CCRI-22766</strain>
    </source>
</reference>
<accession>A0A371IW52</accession>
<evidence type="ECO:0000256" key="5">
    <source>
        <dbReference type="ARBA" id="ARBA00022989"/>
    </source>
</evidence>
<feature type="transmembrane region" description="Helical" evidence="7">
    <location>
        <begin position="88"/>
        <end position="109"/>
    </location>
</feature>
<keyword evidence="5 7" id="KW-1133">Transmembrane helix</keyword>
<feature type="transmembrane region" description="Helical" evidence="7">
    <location>
        <begin position="319"/>
        <end position="341"/>
    </location>
</feature>
<evidence type="ECO:0000256" key="3">
    <source>
        <dbReference type="ARBA" id="ARBA00022475"/>
    </source>
</evidence>
<name>A0A371IW52_9FIRM</name>
<feature type="transmembrane region" description="Helical" evidence="7">
    <location>
        <begin position="157"/>
        <end position="178"/>
    </location>
</feature>
<feature type="transmembrane region" description="Helical" evidence="7">
    <location>
        <begin position="61"/>
        <end position="82"/>
    </location>
</feature>
<evidence type="ECO:0000256" key="1">
    <source>
        <dbReference type="ARBA" id="ARBA00004651"/>
    </source>
</evidence>
<dbReference type="Proteomes" id="UP000243494">
    <property type="component" value="Unassembled WGS sequence"/>
</dbReference>
<dbReference type="EMBL" id="NOJZ02000001">
    <property type="protein sequence ID" value="RDY24698.1"/>
    <property type="molecule type" value="Genomic_DNA"/>
</dbReference>
<dbReference type="PANTHER" id="PTHR30252">
    <property type="entry name" value="INNER MEMBRANE PEPTIDE TRANSPORTER"/>
    <property type="match status" value="1"/>
</dbReference>
<comment type="subcellular location">
    <subcellularLocation>
        <location evidence="1">Cell membrane</location>
        <topology evidence="1">Multi-pass membrane protein</topology>
    </subcellularLocation>
</comment>
<feature type="transmembrane region" description="Helical" evidence="7">
    <location>
        <begin position="427"/>
        <end position="446"/>
    </location>
</feature>
<organism evidence="9 10">
    <name type="scientific">Romboutsia maritimum</name>
    <dbReference type="NCBI Taxonomy" id="2020948"/>
    <lineage>
        <taxon>Bacteria</taxon>
        <taxon>Bacillati</taxon>
        <taxon>Bacillota</taxon>
        <taxon>Clostridia</taxon>
        <taxon>Peptostreptococcales</taxon>
        <taxon>Peptostreptococcaceae</taxon>
        <taxon>Romboutsia</taxon>
    </lineage>
</organism>
<protein>
    <submittedName>
        <fullName evidence="9">Carbon starvation protein A</fullName>
    </submittedName>
</protein>
<evidence type="ECO:0000256" key="6">
    <source>
        <dbReference type="ARBA" id="ARBA00023136"/>
    </source>
</evidence>
<gene>
    <name evidence="9" type="ORF">CHF27_000420</name>
</gene>
<sequence length="544" mass="59557">MNTFTLLIFSALILIIAYILYGGYLAKKWGIDDSRKTPAHTKYDGIDYVPSKTPILMGHHFASIAGAGPIVGPIQAAIFGWIPVTLWVLIGSIFFGGLQDFGSLFASIRHDGKSIGEIIEVNMGKKGKRLFSLFAWLTLILVVAAFSNIVADSFVSTPAAGSASILFIFLAILFGMAVYRFKMPLSIATVIGVILLFGCIYLGFLFPLVLPKYIWILLLLVYIFIASVTPVWILLQPRDYLNSFLLYSMIAGSLIGICILRPEIQMSGFTGFTVNNQYLFPVLFVTVACGAISGFHSLVGSGTSAKQLYKESDAQKIGYGSMLIEGLLAIVALITVAYISHGDFTNLLKNGGPVNVFSEGIANFMLSFGIPFSIGKTFTSLAISAFALTSLDTSTRLARFIFQEFFDEDKKENNNDKTNKNNPLSNMYLSTGITVVFSGLLAIMGYEKIWPIFGSANQLLAAIALLAIALWLANSKRSFKEFIIPIIFMFIVTIFSLMLNIKANIGVNYTLVIIASLLLILAGILIYEAICLIYKNKHSLKNSK</sequence>
<feature type="domain" description="CstA N-terminal" evidence="8">
    <location>
        <begin position="3"/>
        <end position="347"/>
    </location>
</feature>
<evidence type="ECO:0000256" key="7">
    <source>
        <dbReference type="SAM" id="Phobius"/>
    </source>
</evidence>
<dbReference type="InterPro" id="IPR003706">
    <property type="entry name" value="CstA_N"/>
</dbReference>
<dbReference type="OrthoDB" id="9761224at2"/>
<dbReference type="GO" id="GO:0005886">
    <property type="term" value="C:plasma membrane"/>
    <property type="evidence" value="ECO:0007669"/>
    <property type="project" value="UniProtKB-SubCell"/>
</dbReference>
<feature type="transmembrane region" description="Helical" evidence="7">
    <location>
        <begin position="452"/>
        <end position="473"/>
    </location>
</feature>
<evidence type="ECO:0000313" key="10">
    <source>
        <dbReference type="Proteomes" id="UP000243494"/>
    </source>
</evidence>
<dbReference type="GO" id="GO:0009267">
    <property type="term" value="P:cellular response to starvation"/>
    <property type="evidence" value="ECO:0007669"/>
    <property type="project" value="InterPro"/>
</dbReference>
<evidence type="ECO:0000313" key="9">
    <source>
        <dbReference type="EMBL" id="RDY24698.1"/>
    </source>
</evidence>
<dbReference type="Pfam" id="PF02554">
    <property type="entry name" value="CstA"/>
    <property type="match status" value="1"/>
</dbReference>
<feature type="transmembrane region" description="Helical" evidence="7">
    <location>
        <begin position="244"/>
        <end position="262"/>
    </location>
</feature>
<keyword evidence="10" id="KW-1185">Reference proteome</keyword>
<feature type="transmembrane region" description="Helical" evidence="7">
    <location>
        <begin position="482"/>
        <end position="501"/>
    </location>
</feature>
<feature type="transmembrane region" description="Helical" evidence="7">
    <location>
        <begin position="278"/>
        <end position="299"/>
    </location>
</feature>
<evidence type="ECO:0000256" key="4">
    <source>
        <dbReference type="ARBA" id="ARBA00022692"/>
    </source>
</evidence>
<keyword evidence="4 7" id="KW-0812">Transmembrane</keyword>
<feature type="transmembrane region" description="Helical" evidence="7">
    <location>
        <begin position="185"/>
        <end position="207"/>
    </location>
</feature>
<keyword evidence="6 7" id="KW-0472">Membrane</keyword>
<dbReference type="AlphaFoldDB" id="A0A371IW52"/>
<dbReference type="InterPro" id="IPR051605">
    <property type="entry name" value="CstA"/>
</dbReference>
<keyword evidence="3" id="KW-1003">Cell membrane</keyword>
<feature type="transmembrane region" description="Helical" evidence="7">
    <location>
        <begin position="130"/>
        <end position="151"/>
    </location>
</feature>
<comment type="similarity">
    <text evidence="2">Belongs to the peptide transporter carbon starvation (CstA) (TC 2.A.114) family.</text>
</comment>
<dbReference type="RefSeq" id="WP_095404943.1">
    <property type="nucleotide sequence ID" value="NZ_NOJZ02000001.1"/>
</dbReference>
<proteinExistence type="inferred from homology"/>
<evidence type="ECO:0000259" key="8">
    <source>
        <dbReference type="Pfam" id="PF02554"/>
    </source>
</evidence>
<evidence type="ECO:0000256" key="2">
    <source>
        <dbReference type="ARBA" id="ARBA00007755"/>
    </source>
</evidence>
<feature type="transmembrane region" description="Helical" evidence="7">
    <location>
        <begin position="361"/>
        <end position="389"/>
    </location>
</feature>
<dbReference type="PANTHER" id="PTHR30252:SF0">
    <property type="entry name" value="PEPTIDE TRANSPORTER CSTA"/>
    <property type="match status" value="1"/>
</dbReference>
<feature type="transmembrane region" description="Helical" evidence="7">
    <location>
        <begin position="507"/>
        <end position="534"/>
    </location>
</feature>